<gene>
    <name evidence="11" type="ORF">JW592_12675</name>
</gene>
<evidence type="ECO:0000256" key="8">
    <source>
        <dbReference type="SAM" id="Phobius"/>
    </source>
</evidence>
<evidence type="ECO:0000313" key="11">
    <source>
        <dbReference type="EMBL" id="MBO8186317.1"/>
    </source>
</evidence>
<evidence type="ECO:0000259" key="10">
    <source>
        <dbReference type="PROSITE" id="PS50929"/>
    </source>
</evidence>
<dbReference type="CDD" id="cd03228">
    <property type="entry name" value="ABCC_MRP_Like"/>
    <property type="match status" value="1"/>
</dbReference>
<feature type="transmembrane region" description="Helical" evidence="8">
    <location>
        <begin position="205"/>
        <end position="224"/>
    </location>
</feature>
<dbReference type="InterPro" id="IPR036640">
    <property type="entry name" value="ABC1_TM_sf"/>
</dbReference>
<dbReference type="GO" id="GO:0005524">
    <property type="term" value="F:ATP binding"/>
    <property type="evidence" value="ECO:0007669"/>
    <property type="project" value="UniProtKB-KW"/>
</dbReference>
<dbReference type="InterPro" id="IPR003593">
    <property type="entry name" value="AAA+_ATPase"/>
</dbReference>
<evidence type="ECO:0000256" key="4">
    <source>
        <dbReference type="ARBA" id="ARBA00022840"/>
    </source>
</evidence>
<dbReference type="SMART" id="SM00382">
    <property type="entry name" value="AAA"/>
    <property type="match status" value="1"/>
</dbReference>
<feature type="transmembrane region" description="Helical" evidence="8">
    <location>
        <begin position="177"/>
        <end position="199"/>
    </location>
</feature>
<comment type="subcellular location">
    <subcellularLocation>
        <location evidence="1">Cell membrane</location>
        <topology evidence="1">Multi-pass membrane protein</topology>
    </subcellularLocation>
</comment>
<organism evidence="11 12">
    <name type="scientific">Streptomyces spirodelae</name>
    <dbReference type="NCBI Taxonomy" id="2812904"/>
    <lineage>
        <taxon>Bacteria</taxon>
        <taxon>Bacillati</taxon>
        <taxon>Actinomycetota</taxon>
        <taxon>Actinomycetes</taxon>
        <taxon>Kitasatosporales</taxon>
        <taxon>Streptomycetaceae</taxon>
        <taxon>Streptomyces</taxon>
    </lineage>
</organism>
<feature type="domain" description="ABC transporter" evidence="9">
    <location>
        <begin position="394"/>
        <end position="630"/>
    </location>
</feature>
<evidence type="ECO:0000313" key="12">
    <source>
        <dbReference type="Proteomes" id="UP001518976"/>
    </source>
</evidence>
<keyword evidence="12" id="KW-1185">Reference proteome</keyword>
<dbReference type="RefSeq" id="WP_209265119.1">
    <property type="nucleotide sequence ID" value="NZ_JAFFZN010000009.1"/>
</dbReference>
<dbReference type="InterPro" id="IPR011527">
    <property type="entry name" value="ABC1_TM_dom"/>
</dbReference>
<evidence type="ECO:0000259" key="9">
    <source>
        <dbReference type="PROSITE" id="PS50893"/>
    </source>
</evidence>
<reference evidence="11 12" key="1">
    <citation type="submission" date="2021-02" db="EMBL/GenBank/DDBJ databases">
        <title>Streptomyces spirodelae sp. nov., isolated from duckweed.</title>
        <authorList>
            <person name="Saimee Y."/>
            <person name="Duangmal K."/>
        </authorList>
    </citation>
    <scope>NUCLEOTIDE SEQUENCE [LARGE SCALE GENOMIC DNA]</scope>
    <source>
        <strain evidence="11 12">DW4-2</strain>
    </source>
</reference>
<feature type="compositionally biased region" description="Low complexity" evidence="7">
    <location>
        <begin position="1"/>
        <end position="17"/>
    </location>
</feature>
<feature type="transmembrane region" description="Helical" evidence="8">
    <location>
        <begin position="290"/>
        <end position="312"/>
    </location>
</feature>
<feature type="domain" description="ABC transmembrane type-1" evidence="10">
    <location>
        <begin position="163"/>
        <end position="337"/>
    </location>
</feature>
<evidence type="ECO:0000256" key="6">
    <source>
        <dbReference type="ARBA" id="ARBA00023136"/>
    </source>
</evidence>
<keyword evidence="6 8" id="KW-0472">Membrane</keyword>
<dbReference type="SUPFAM" id="SSF90123">
    <property type="entry name" value="ABC transporter transmembrane region"/>
    <property type="match status" value="1"/>
</dbReference>
<dbReference type="PROSITE" id="PS50893">
    <property type="entry name" value="ABC_TRANSPORTER_2"/>
    <property type="match status" value="1"/>
</dbReference>
<dbReference type="PANTHER" id="PTHR24221:SF654">
    <property type="entry name" value="ATP-BINDING CASSETTE SUB-FAMILY B MEMBER 6"/>
    <property type="match status" value="1"/>
</dbReference>
<evidence type="ECO:0000256" key="5">
    <source>
        <dbReference type="ARBA" id="ARBA00022989"/>
    </source>
</evidence>
<dbReference type="Gene3D" id="1.20.1560.10">
    <property type="entry name" value="ABC transporter type 1, transmembrane domain"/>
    <property type="match status" value="1"/>
</dbReference>
<protein>
    <submittedName>
        <fullName evidence="11">ABC transporter ATP-binding protein</fullName>
    </submittedName>
</protein>
<keyword evidence="5 8" id="KW-1133">Transmembrane helix</keyword>
<dbReference type="Pfam" id="PF00005">
    <property type="entry name" value="ABC_tran"/>
    <property type="match status" value="1"/>
</dbReference>
<evidence type="ECO:0000256" key="2">
    <source>
        <dbReference type="ARBA" id="ARBA00022692"/>
    </source>
</evidence>
<comment type="caution">
    <text evidence="11">The sequence shown here is derived from an EMBL/GenBank/DDBJ whole genome shotgun (WGS) entry which is preliminary data.</text>
</comment>
<proteinExistence type="predicted"/>
<dbReference type="PROSITE" id="PS50929">
    <property type="entry name" value="ABC_TM1F"/>
    <property type="match status" value="1"/>
</dbReference>
<feature type="transmembrane region" description="Helical" evidence="8">
    <location>
        <begin position="57"/>
        <end position="80"/>
    </location>
</feature>
<dbReference type="InterPro" id="IPR003439">
    <property type="entry name" value="ABC_transporter-like_ATP-bd"/>
</dbReference>
<keyword evidence="3" id="KW-0547">Nucleotide-binding</keyword>
<name>A0ABS3WT98_9ACTN</name>
<feature type="transmembrane region" description="Helical" evidence="8">
    <location>
        <begin position="92"/>
        <end position="111"/>
    </location>
</feature>
<dbReference type="Gene3D" id="3.40.50.300">
    <property type="entry name" value="P-loop containing nucleotide triphosphate hydrolases"/>
    <property type="match status" value="1"/>
</dbReference>
<evidence type="ECO:0000256" key="1">
    <source>
        <dbReference type="ARBA" id="ARBA00004651"/>
    </source>
</evidence>
<feature type="compositionally biased region" description="Low complexity" evidence="7">
    <location>
        <begin position="25"/>
        <end position="42"/>
    </location>
</feature>
<keyword evidence="2 8" id="KW-0812">Transmembrane</keyword>
<dbReference type="PANTHER" id="PTHR24221">
    <property type="entry name" value="ATP-BINDING CASSETTE SUB-FAMILY B"/>
    <property type="match status" value="1"/>
</dbReference>
<evidence type="ECO:0000256" key="3">
    <source>
        <dbReference type="ARBA" id="ARBA00022741"/>
    </source>
</evidence>
<dbReference type="EMBL" id="JAFFZN010000009">
    <property type="protein sequence ID" value="MBO8186317.1"/>
    <property type="molecule type" value="Genomic_DNA"/>
</dbReference>
<dbReference type="InterPro" id="IPR039421">
    <property type="entry name" value="Type_1_exporter"/>
</dbReference>
<keyword evidence="4 11" id="KW-0067">ATP-binding</keyword>
<dbReference type="SUPFAM" id="SSF52540">
    <property type="entry name" value="P-loop containing nucleoside triphosphate hydrolases"/>
    <property type="match status" value="1"/>
</dbReference>
<dbReference type="Proteomes" id="UP001518976">
    <property type="component" value="Unassembled WGS sequence"/>
</dbReference>
<feature type="region of interest" description="Disordered" evidence="7">
    <location>
        <begin position="1"/>
        <end position="42"/>
    </location>
</feature>
<accession>A0ABS3WT98</accession>
<dbReference type="InterPro" id="IPR027417">
    <property type="entry name" value="P-loop_NTPase"/>
</dbReference>
<feature type="region of interest" description="Disordered" evidence="7">
    <location>
        <begin position="366"/>
        <end position="388"/>
    </location>
</feature>
<evidence type="ECO:0000256" key="7">
    <source>
        <dbReference type="SAM" id="MobiDB-lite"/>
    </source>
</evidence>
<sequence>MAETTGATGAAGTGAAEARSEPGEARAQARAAGRHPAPAQRGPARAGLRFLLRRPRVLVALAGWSVLEAAHTFALGFALARALDDGFLAGRPALGLAWLSAAACGLLVGAWGTARVYRQVAALTEPLRDELVRRVVGRGLYDAVAAVGVPGDAGQDASGTGAVSRLTHQVEIARDSFAGLVMVSRSFVFTLAGAVLGLFALAPLLLVVVVPPLAAGLAVFAGTLRALARRQRDFLVADEELARELGTAVRALRDVTACGAQAAVRGSVERRVTAERRAADALARWGVARALALGLGGRLPVVLLLVLAPWLLRHGVSAGALAGALTYLTQALLPALQSLVHGLGGAGARLAVVIGRLREGAPRECAATAPMTPPLPLPRETTASGQGGPGVPALELRGVTFAYGPAAAPVLSGLDLTVPADGRLAVVGPSGAGKSTLALLAAGLLRPSAGEIRLYGAPVVPEQRPDPRGMAGRRVLIPQESYVFTGTVRENLCCDTAPPDSALPDSALLGAFEAVGAGALLRRLGGLEAVVDPVALSAGERQQLAFARAYLSPAPLAVLDEAGSRLDPAAEELAESAFARRGGALVVIAHRISSALRADRVLVLDGPRTRCGTHAELLECSPLYRDLVAGWAPPSRV</sequence>